<sequence>MILSEIEFVIPKGVKFNEINTGEFLNPFDNEVLGFLDSLSKELLKLKEYNELVALGFWLRKSNIEKMKKDFFKKYENNIVLPRGVAFHIAPSNVDTIFVYSFVLSMLVGNVNILRIGQKTNEQILTLIKKIEEVLNKYPKLKNKLYIARYGYEEEINEFFSSICDLRIIWGGDETVNTIRKIPLKPTALELTFADKFSFALLDLNNIELNEQFFEKLYRDSFTFLQQACSSVRAICFLPVDKDKKKEFWQKFEEFIQRKNPRLEDKEGITRFNAVVSMAIEEKIKVYHSKFLYVVKVGSLDVIDRVKHPGLGVFYDIDIDSIEELLKFSTKKEQTLSLAGIKKEELVKAIKNVKPKGFDRYVNVGDAMNFSEVWDGFDLLSSLSRIIDVDI</sequence>
<evidence type="ECO:0000313" key="2">
    <source>
        <dbReference type="EMBL" id="ACM92501.1"/>
    </source>
</evidence>
<dbReference type="EMBL" id="CP001279">
    <property type="protein sequence ID" value="ACM92501.1"/>
    <property type="molecule type" value="Genomic_DNA"/>
</dbReference>
<dbReference type="Proteomes" id="UP000000448">
    <property type="component" value="Chromosome"/>
</dbReference>
<dbReference type="HOGENOM" id="CLU_668632_0_0_7"/>
<evidence type="ECO:0000313" key="3">
    <source>
        <dbReference type="Proteomes" id="UP000000448"/>
    </source>
</evidence>
<gene>
    <name evidence="2" type="ordered locus">NAMH_1597</name>
</gene>
<dbReference type="RefSeq" id="WP_012663872.1">
    <property type="nucleotide sequence ID" value="NC_012115.1"/>
</dbReference>
<dbReference type="AlphaFoldDB" id="B9L6J6"/>
<dbReference type="InterPro" id="IPR016161">
    <property type="entry name" value="Ald_DH/histidinol_DH"/>
</dbReference>
<protein>
    <submittedName>
        <fullName evidence="2">Acyl-CoA reductase LuxC</fullName>
    </submittedName>
</protein>
<dbReference type="STRING" id="598659.NAMH_1597"/>
<dbReference type="OrthoDB" id="5298740at2"/>
<dbReference type="Pfam" id="PF05893">
    <property type="entry name" value="LuxC"/>
    <property type="match status" value="1"/>
</dbReference>
<evidence type="ECO:0000256" key="1">
    <source>
        <dbReference type="ARBA" id="ARBA00022857"/>
    </source>
</evidence>
<dbReference type="InterPro" id="IPR008670">
    <property type="entry name" value="CoA_reduct_LuxC"/>
</dbReference>
<reference evidence="2 3" key="1">
    <citation type="journal article" date="2009" name="PLoS Genet.">
        <title>Adaptations to submarine hydrothermal environments exemplified by the genome of Nautilia profundicola.</title>
        <authorList>
            <person name="Campbell B.J."/>
            <person name="Smith J.L."/>
            <person name="Hanson T.E."/>
            <person name="Klotz M.G."/>
            <person name="Stein L.Y."/>
            <person name="Lee C.K."/>
            <person name="Wu D."/>
            <person name="Robinson J.M."/>
            <person name="Khouri H.M."/>
            <person name="Eisen J.A."/>
            <person name="Cary S.C."/>
        </authorList>
    </citation>
    <scope>NUCLEOTIDE SEQUENCE [LARGE SCALE GENOMIC DNA]</scope>
    <source>
        <strain evidence="3">ATCC BAA-1463 / DSM 18972 / AmH</strain>
    </source>
</reference>
<organism evidence="2 3">
    <name type="scientific">Nautilia profundicola (strain ATCC BAA-1463 / DSM 18972 / AmH)</name>
    <dbReference type="NCBI Taxonomy" id="598659"/>
    <lineage>
        <taxon>Bacteria</taxon>
        <taxon>Pseudomonadati</taxon>
        <taxon>Campylobacterota</taxon>
        <taxon>Epsilonproteobacteria</taxon>
        <taxon>Nautiliales</taxon>
        <taxon>Nautiliaceae</taxon>
        <taxon>Nautilia</taxon>
    </lineage>
</organism>
<dbReference type="GO" id="GO:0003995">
    <property type="term" value="F:acyl-CoA dehydrogenase activity"/>
    <property type="evidence" value="ECO:0007669"/>
    <property type="project" value="InterPro"/>
</dbReference>
<accession>B9L6J6</accession>
<name>B9L6J6_NAUPA</name>
<dbReference type="eggNOG" id="COG1012">
    <property type="taxonomic scope" value="Bacteria"/>
</dbReference>
<keyword evidence="1" id="KW-0521">NADP</keyword>
<proteinExistence type="predicted"/>
<dbReference type="KEGG" id="nam:NAMH_1597"/>
<dbReference type="SUPFAM" id="SSF53720">
    <property type="entry name" value="ALDH-like"/>
    <property type="match status" value="1"/>
</dbReference>
<keyword evidence="3" id="KW-1185">Reference proteome</keyword>
<dbReference type="GO" id="GO:0008218">
    <property type="term" value="P:bioluminescence"/>
    <property type="evidence" value="ECO:0007669"/>
    <property type="project" value="InterPro"/>
</dbReference>